<evidence type="ECO:0000313" key="1">
    <source>
        <dbReference type="EMBL" id="EEY67228.1"/>
    </source>
</evidence>
<reference evidence="2" key="1">
    <citation type="journal article" date="2009" name="Nature">
        <title>Genome sequence and analysis of the Irish potato famine pathogen Phytophthora infestans.</title>
        <authorList>
            <consortium name="The Broad Institute Genome Sequencing Platform"/>
            <person name="Haas B.J."/>
            <person name="Kamoun S."/>
            <person name="Zody M.C."/>
            <person name="Jiang R.H."/>
            <person name="Handsaker R.E."/>
            <person name="Cano L.M."/>
            <person name="Grabherr M."/>
            <person name="Kodira C.D."/>
            <person name="Raffaele S."/>
            <person name="Torto-Alalibo T."/>
            <person name="Bozkurt T.O."/>
            <person name="Ah-Fong A.M."/>
            <person name="Alvarado L."/>
            <person name="Anderson V.L."/>
            <person name="Armstrong M.R."/>
            <person name="Avrova A."/>
            <person name="Baxter L."/>
            <person name="Beynon J."/>
            <person name="Boevink P.C."/>
            <person name="Bollmann S.R."/>
            <person name="Bos J.I."/>
            <person name="Bulone V."/>
            <person name="Cai G."/>
            <person name="Cakir C."/>
            <person name="Carrington J.C."/>
            <person name="Chawner M."/>
            <person name="Conti L."/>
            <person name="Costanzo S."/>
            <person name="Ewan R."/>
            <person name="Fahlgren N."/>
            <person name="Fischbach M.A."/>
            <person name="Fugelstad J."/>
            <person name="Gilroy E.M."/>
            <person name="Gnerre S."/>
            <person name="Green P.J."/>
            <person name="Grenville-Briggs L.J."/>
            <person name="Griffith J."/>
            <person name="Grunwald N.J."/>
            <person name="Horn K."/>
            <person name="Horner N.R."/>
            <person name="Hu C.H."/>
            <person name="Huitema E."/>
            <person name="Jeong D.H."/>
            <person name="Jones A.M."/>
            <person name="Jones J.D."/>
            <person name="Jones R.W."/>
            <person name="Karlsson E.K."/>
            <person name="Kunjeti S.G."/>
            <person name="Lamour K."/>
            <person name="Liu Z."/>
            <person name="Ma L."/>
            <person name="Maclean D."/>
            <person name="Chibucos M.C."/>
            <person name="McDonald H."/>
            <person name="McWalters J."/>
            <person name="Meijer H.J."/>
            <person name="Morgan W."/>
            <person name="Morris P.F."/>
            <person name="Munro C.A."/>
            <person name="O'Neill K."/>
            <person name="Ospina-Giraldo M."/>
            <person name="Pinzon A."/>
            <person name="Pritchard L."/>
            <person name="Ramsahoye B."/>
            <person name="Ren Q."/>
            <person name="Restrepo S."/>
            <person name="Roy S."/>
            <person name="Sadanandom A."/>
            <person name="Savidor A."/>
            <person name="Schornack S."/>
            <person name="Schwartz D.C."/>
            <person name="Schumann U.D."/>
            <person name="Schwessinger B."/>
            <person name="Seyer L."/>
            <person name="Sharpe T."/>
            <person name="Silvar C."/>
            <person name="Song J."/>
            <person name="Studholme D.J."/>
            <person name="Sykes S."/>
            <person name="Thines M."/>
            <person name="van de Vondervoort P.J."/>
            <person name="Phuntumart V."/>
            <person name="Wawra S."/>
            <person name="Weide R."/>
            <person name="Win J."/>
            <person name="Young C."/>
            <person name="Zhou S."/>
            <person name="Fry W."/>
            <person name="Meyers B.C."/>
            <person name="van West P."/>
            <person name="Ristaino J."/>
            <person name="Govers F."/>
            <person name="Birch P.R."/>
            <person name="Whisson S.C."/>
            <person name="Judelson H.S."/>
            <person name="Nusbaum C."/>
        </authorList>
    </citation>
    <scope>NUCLEOTIDE SEQUENCE [LARGE SCALE GENOMIC DNA]</scope>
    <source>
        <strain evidence="2">T30-4</strain>
    </source>
</reference>
<keyword evidence="2" id="KW-1185">Reference proteome</keyword>
<proteinExistence type="predicted"/>
<dbReference type="InParanoid" id="D0N0R5"/>
<gene>
    <name evidence="1" type="ORF">PITG_04191</name>
</gene>
<dbReference type="RefSeq" id="XP_002905876.1">
    <property type="nucleotide sequence ID" value="XM_002905830.1"/>
</dbReference>
<organism evidence="1 2">
    <name type="scientific">Phytophthora infestans (strain T30-4)</name>
    <name type="common">Potato late blight agent</name>
    <dbReference type="NCBI Taxonomy" id="403677"/>
    <lineage>
        <taxon>Eukaryota</taxon>
        <taxon>Sar</taxon>
        <taxon>Stramenopiles</taxon>
        <taxon>Oomycota</taxon>
        <taxon>Peronosporomycetes</taxon>
        <taxon>Peronosporales</taxon>
        <taxon>Peronosporaceae</taxon>
        <taxon>Phytophthora</taxon>
    </lineage>
</organism>
<dbReference type="VEuPathDB" id="FungiDB:PITG_04191"/>
<sequence>MARTFSIVPSRNAHDTFRKGVVAIQITFPITALPTTLIASATSNSIAQFASFAHFANAPNIAIDCQVASPQQQLLQTVSR</sequence>
<dbReference type="AlphaFoldDB" id="D0N0R5"/>
<name>D0N0R5_PHYIT</name>
<dbReference type="EMBL" id="DS028122">
    <property type="protein sequence ID" value="EEY67228.1"/>
    <property type="molecule type" value="Genomic_DNA"/>
</dbReference>
<dbReference type="Proteomes" id="UP000006643">
    <property type="component" value="Unassembled WGS sequence"/>
</dbReference>
<protein>
    <submittedName>
        <fullName evidence="1">Uncharacterized protein</fullName>
    </submittedName>
</protein>
<dbReference type="KEGG" id="pif:PITG_04191"/>
<dbReference type="HOGENOM" id="CLU_2594995_0_0_1"/>
<dbReference type="GeneID" id="9479748"/>
<accession>D0N0R5</accession>
<evidence type="ECO:0000313" key="2">
    <source>
        <dbReference type="Proteomes" id="UP000006643"/>
    </source>
</evidence>